<feature type="transmembrane region" description="Helical" evidence="1">
    <location>
        <begin position="41"/>
        <end position="61"/>
    </location>
</feature>
<dbReference type="EMBL" id="CAAALY010246616">
    <property type="protein sequence ID" value="VEL33894.1"/>
    <property type="molecule type" value="Genomic_DNA"/>
</dbReference>
<comment type="caution">
    <text evidence="2">The sequence shown here is derived from an EMBL/GenBank/DDBJ whole genome shotgun (WGS) entry which is preliminary data.</text>
</comment>
<evidence type="ECO:0000256" key="1">
    <source>
        <dbReference type="SAM" id="Phobius"/>
    </source>
</evidence>
<keyword evidence="1" id="KW-0472">Membrane</keyword>
<evidence type="ECO:0000313" key="3">
    <source>
        <dbReference type="Proteomes" id="UP000784294"/>
    </source>
</evidence>
<sequence>MRRQRKYFNELEDRDRLNSLDRLFPDSAHFAHSYAGQTSPIITGFFSLLLLTWAHFLFISSSPRCPLIFVLATTAWLLGSASFAQCLVELDSSEPSANGVASAGEAELSERDLMEQCDPCGLAELSTKRSQFLRLGKWGTFVRLGKRSQFLRIGR</sequence>
<evidence type="ECO:0000313" key="2">
    <source>
        <dbReference type="EMBL" id="VEL33894.1"/>
    </source>
</evidence>
<accession>A0A448XCW0</accession>
<dbReference type="AlphaFoldDB" id="A0A448XCW0"/>
<keyword evidence="1" id="KW-0812">Transmembrane</keyword>
<protein>
    <submittedName>
        <fullName evidence="2">Uncharacterized protein</fullName>
    </submittedName>
</protein>
<reference evidence="2" key="1">
    <citation type="submission" date="2018-11" db="EMBL/GenBank/DDBJ databases">
        <authorList>
            <consortium name="Pathogen Informatics"/>
        </authorList>
    </citation>
    <scope>NUCLEOTIDE SEQUENCE</scope>
</reference>
<dbReference type="Proteomes" id="UP000784294">
    <property type="component" value="Unassembled WGS sequence"/>
</dbReference>
<proteinExistence type="predicted"/>
<gene>
    <name evidence="2" type="ORF">PXEA_LOCUS27334</name>
</gene>
<keyword evidence="1" id="KW-1133">Transmembrane helix</keyword>
<keyword evidence="3" id="KW-1185">Reference proteome</keyword>
<organism evidence="2 3">
    <name type="scientific">Protopolystoma xenopodis</name>
    <dbReference type="NCBI Taxonomy" id="117903"/>
    <lineage>
        <taxon>Eukaryota</taxon>
        <taxon>Metazoa</taxon>
        <taxon>Spiralia</taxon>
        <taxon>Lophotrochozoa</taxon>
        <taxon>Platyhelminthes</taxon>
        <taxon>Monogenea</taxon>
        <taxon>Polyopisthocotylea</taxon>
        <taxon>Polystomatidea</taxon>
        <taxon>Polystomatidae</taxon>
        <taxon>Protopolystoma</taxon>
    </lineage>
</organism>
<name>A0A448XCW0_9PLAT</name>